<proteinExistence type="predicted"/>
<dbReference type="InterPro" id="IPR002763">
    <property type="entry name" value="DUF72"/>
</dbReference>
<reference evidence="1 2" key="1">
    <citation type="submission" date="2024-08" db="EMBL/GenBank/DDBJ databases">
        <title>Draft Genome Sequence of Legionella lytica strain DSB2004, Isolated From a Fire Sprinkler System.</title>
        <authorList>
            <person name="Everhart A.D."/>
            <person name="Kidane D.T."/>
            <person name="Farone A.L."/>
            <person name="Farone M.B."/>
        </authorList>
    </citation>
    <scope>NUCLEOTIDE SEQUENCE [LARGE SCALE GENOMIC DNA]</scope>
    <source>
        <strain evidence="1 2">DSB2004</strain>
    </source>
</reference>
<dbReference type="InterPro" id="IPR036520">
    <property type="entry name" value="UPF0759_sf"/>
</dbReference>
<dbReference type="Pfam" id="PF01904">
    <property type="entry name" value="DUF72"/>
    <property type="match status" value="1"/>
</dbReference>
<name>A0ABW8DDL2_9GAMM</name>
<dbReference type="EMBL" id="JBGORX010000005">
    <property type="protein sequence ID" value="MFJ1269310.1"/>
    <property type="molecule type" value="Genomic_DNA"/>
</dbReference>
<accession>A0ABW8DDL2</accession>
<dbReference type="Gene3D" id="3.20.20.410">
    <property type="entry name" value="Protein of unknown function UPF0759"/>
    <property type="match status" value="1"/>
</dbReference>
<comment type="caution">
    <text evidence="1">The sequence shown here is derived from an EMBL/GenBank/DDBJ whole genome shotgun (WGS) entry which is preliminary data.</text>
</comment>
<organism evidence="1 2">
    <name type="scientific">Legionella lytica</name>
    <dbReference type="NCBI Taxonomy" id="96232"/>
    <lineage>
        <taxon>Bacteria</taxon>
        <taxon>Pseudomonadati</taxon>
        <taxon>Pseudomonadota</taxon>
        <taxon>Gammaproteobacteria</taxon>
        <taxon>Legionellales</taxon>
        <taxon>Legionellaceae</taxon>
        <taxon>Legionella</taxon>
    </lineage>
</organism>
<gene>
    <name evidence="1" type="ORF">ACD661_12150</name>
</gene>
<dbReference type="SUPFAM" id="SSF117396">
    <property type="entry name" value="TM1631-like"/>
    <property type="match status" value="1"/>
</dbReference>
<evidence type="ECO:0000313" key="1">
    <source>
        <dbReference type="EMBL" id="MFJ1269310.1"/>
    </source>
</evidence>
<dbReference type="PANTHER" id="PTHR30348:SF4">
    <property type="entry name" value="DUF72 DOMAIN-CONTAINING PROTEIN"/>
    <property type="match status" value="1"/>
</dbReference>
<dbReference type="PANTHER" id="PTHR30348">
    <property type="entry name" value="UNCHARACTERIZED PROTEIN YECE"/>
    <property type="match status" value="1"/>
</dbReference>
<keyword evidence="2" id="KW-1185">Reference proteome</keyword>
<protein>
    <submittedName>
        <fullName evidence="1">DUF72 domain-containing protein</fullName>
    </submittedName>
</protein>
<evidence type="ECO:0000313" key="2">
    <source>
        <dbReference type="Proteomes" id="UP001615550"/>
    </source>
</evidence>
<dbReference type="RefSeq" id="WP_400188134.1">
    <property type="nucleotide sequence ID" value="NZ_JBGORX010000005.1"/>
</dbReference>
<sequence>MPKNPFNIGTSGWSYSGWLGNFYPQKIKPNLILPYYANILDSVELNNSFYQIPKEKNVMNWVDLTPSNFIFSCKANRYITHLQKLKDCTESVNKLLNAFSHFEEKLGPILFQFPPWWKIDIPTLKQFIEQLPEQYLYTFEFRHKSWFCEELYELLDKNQMSLCFYDHKMYRSPEIVTSPFIYIRMHGPHEQAYKGAYEDSTLKEYADKFINWHKQGKTIYCYFDNDEKANAPQDAQRLNQLLKNKNNIND</sequence>
<dbReference type="Proteomes" id="UP001615550">
    <property type="component" value="Unassembled WGS sequence"/>
</dbReference>